<name>A0A841HFP0_9GAMM</name>
<keyword evidence="3" id="KW-1185">Reference proteome</keyword>
<dbReference type="InterPro" id="IPR005302">
    <property type="entry name" value="MoCF_Sase_C"/>
</dbReference>
<evidence type="ECO:0000313" key="2">
    <source>
        <dbReference type="EMBL" id="MBB6091503.1"/>
    </source>
</evidence>
<dbReference type="RefSeq" id="WP_221303968.1">
    <property type="nucleotide sequence ID" value="NZ_JACHHZ010000001.1"/>
</dbReference>
<dbReference type="GO" id="GO:0003824">
    <property type="term" value="F:catalytic activity"/>
    <property type="evidence" value="ECO:0007669"/>
    <property type="project" value="InterPro"/>
</dbReference>
<comment type="caution">
    <text evidence="2">The sequence shown here is derived from an EMBL/GenBank/DDBJ whole genome shotgun (WGS) entry which is preliminary data.</text>
</comment>
<evidence type="ECO:0000259" key="1">
    <source>
        <dbReference type="PROSITE" id="PS51340"/>
    </source>
</evidence>
<gene>
    <name evidence="2" type="ORF">HNQ60_000349</name>
</gene>
<dbReference type="Pfam" id="PF03476">
    <property type="entry name" value="MOSC_N"/>
    <property type="match status" value="1"/>
</dbReference>
<sequence length="274" mass="29841">MATLAAMATITALNVYPIKSCKGIALQSATVLDTGIAHDRQWLIVKPNGQFVTQREIPRLALIGTALTSTDLQITSPDSGTLSIPLAAEGPSTEVTVWKDRCAAFDMGDEAARWLEAHTGKPHRLVRFDPSKKRPSSAQWTQGVEALNQFSDGFPFLVISQASLDDLNSRLPAPLPMNRFRPNIVVDGIAPYAEDDVHDFTMDGVTLRGVKPCTRCAITTTNQVTAEREGDEPLRTLRGYRFSPELKGVLFGQNAILIEGAGKTLRVGQEIQVD</sequence>
<feature type="domain" description="MOSC" evidence="1">
    <location>
        <begin position="123"/>
        <end position="274"/>
    </location>
</feature>
<dbReference type="SUPFAM" id="SSF141673">
    <property type="entry name" value="MOSC N-terminal domain-like"/>
    <property type="match status" value="1"/>
</dbReference>
<reference evidence="2 3" key="1">
    <citation type="submission" date="2020-08" db="EMBL/GenBank/DDBJ databases">
        <title>Genomic Encyclopedia of Type Strains, Phase IV (KMG-IV): sequencing the most valuable type-strain genomes for metagenomic binning, comparative biology and taxonomic classification.</title>
        <authorList>
            <person name="Goeker M."/>
        </authorList>
    </citation>
    <scope>NUCLEOTIDE SEQUENCE [LARGE SCALE GENOMIC DNA]</scope>
    <source>
        <strain evidence="2 3">DSM 26723</strain>
    </source>
</reference>
<dbReference type="SUPFAM" id="SSF50800">
    <property type="entry name" value="PK beta-barrel domain-like"/>
    <property type="match status" value="1"/>
</dbReference>
<organism evidence="2 3">
    <name type="scientific">Povalibacter uvarum</name>
    <dbReference type="NCBI Taxonomy" id="732238"/>
    <lineage>
        <taxon>Bacteria</taxon>
        <taxon>Pseudomonadati</taxon>
        <taxon>Pseudomonadota</taxon>
        <taxon>Gammaproteobacteria</taxon>
        <taxon>Steroidobacterales</taxon>
        <taxon>Steroidobacteraceae</taxon>
        <taxon>Povalibacter</taxon>
    </lineage>
</organism>
<dbReference type="Proteomes" id="UP000588068">
    <property type="component" value="Unassembled WGS sequence"/>
</dbReference>
<dbReference type="EMBL" id="JACHHZ010000001">
    <property type="protein sequence ID" value="MBB6091503.1"/>
    <property type="molecule type" value="Genomic_DNA"/>
</dbReference>
<dbReference type="GO" id="GO:0030170">
    <property type="term" value="F:pyridoxal phosphate binding"/>
    <property type="evidence" value="ECO:0007669"/>
    <property type="project" value="InterPro"/>
</dbReference>
<dbReference type="PANTHER" id="PTHR14237:SF19">
    <property type="entry name" value="MITOCHONDRIAL AMIDOXIME REDUCING COMPONENT 1"/>
    <property type="match status" value="1"/>
</dbReference>
<dbReference type="PROSITE" id="PS51340">
    <property type="entry name" value="MOSC"/>
    <property type="match status" value="1"/>
</dbReference>
<proteinExistence type="predicted"/>
<evidence type="ECO:0000313" key="3">
    <source>
        <dbReference type="Proteomes" id="UP000588068"/>
    </source>
</evidence>
<accession>A0A841HFP0</accession>
<dbReference type="Pfam" id="PF03473">
    <property type="entry name" value="MOSC"/>
    <property type="match status" value="1"/>
</dbReference>
<protein>
    <recommendedName>
        <fullName evidence="1">MOSC domain-containing protein</fullName>
    </recommendedName>
</protein>
<dbReference type="PANTHER" id="PTHR14237">
    <property type="entry name" value="MOLYBDOPTERIN COFACTOR SULFURASE MOSC"/>
    <property type="match status" value="1"/>
</dbReference>
<dbReference type="InterPro" id="IPR005303">
    <property type="entry name" value="MOCOS_middle"/>
</dbReference>
<dbReference type="GO" id="GO:0030151">
    <property type="term" value="F:molybdenum ion binding"/>
    <property type="evidence" value="ECO:0007669"/>
    <property type="project" value="InterPro"/>
</dbReference>
<dbReference type="AlphaFoldDB" id="A0A841HFP0"/>
<dbReference type="InterPro" id="IPR011037">
    <property type="entry name" value="Pyrv_Knase-like_insert_dom_sf"/>
</dbReference>